<evidence type="ECO:0000313" key="6">
    <source>
        <dbReference type="Proteomes" id="UP000191024"/>
    </source>
</evidence>
<dbReference type="Pfam" id="PF00106">
    <property type="entry name" value="adh_short"/>
    <property type="match status" value="1"/>
</dbReference>
<keyword evidence="4" id="KW-0812">Transmembrane</keyword>
<dbReference type="SUPFAM" id="SSF51735">
    <property type="entry name" value="NAD(P)-binding Rossmann-fold domains"/>
    <property type="match status" value="1"/>
</dbReference>
<feature type="transmembrane region" description="Helical" evidence="4">
    <location>
        <begin position="283"/>
        <end position="307"/>
    </location>
</feature>
<dbReference type="Proteomes" id="UP000191024">
    <property type="component" value="Chromosome H"/>
</dbReference>
<organism evidence="5 6">
    <name type="scientific">Lachancea mirantina</name>
    <dbReference type="NCBI Taxonomy" id="1230905"/>
    <lineage>
        <taxon>Eukaryota</taxon>
        <taxon>Fungi</taxon>
        <taxon>Dikarya</taxon>
        <taxon>Ascomycota</taxon>
        <taxon>Saccharomycotina</taxon>
        <taxon>Saccharomycetes</taxon>
        <taxon>Saccharomycetales</taxon>
        <taxon>Saccharomycetaceae</taxon>
        <taxon>Lachancea</taxon>
    </lineage>
</organism>
<dbReference type="OrthoDB" id="191979at2759"/>
<comment type="similarity">
    <text evidence="1">Belongs to the short-chain dehydrogenases/reductases (SDR) family.</text>
</comment>
<accession>A0A1G4KDJ5</accession>
<dbReference type="STRING" id="1230905.A0A1G4KDJ5"/>
<gene>
    <name evidence="5" type="ORF">LAMI_0H00386G</name>
</gene>
<evidence type="ECO:0000256" key="3">
    <source>
        <dbReference type="SAM" id="Coils"/>
    </source>
</evidence>
<dbReference type="Gene3D" id="3.40.50.720">
    <property type="entry name" value="NAD(P)-binding Rossmann-like Domain"/>
    <property type="match status" value="1"/>
</dbReference>
<evidence type="ECO:0000313" key="5">
    <source>
        <dbReference type="EMBL" id="SCV02544.1"/>
    </source>
</evidence>
<keyword evidence="6" id="KW-1185">Reference proteome</keyword>
<sequence length="398" mass="45035">MPVNIIGTALIEGTDKIPYYNELKKAFPYVLAISAIKFWSRGATNTWERNLHGKVYILTGATTQGMGTAVALDMARRGAQLIILTRNCDEWSLEWCEDLRASSDNNLIYLEQCDLNDLHEVRKFATKWLDNSPPRRLDGAVVMSGDLEPGLSIPLLPKPVRRSSKDGLEVQIATNFVGVFHLLDLLQPSFKAQPPDRDVRIIVTTCMLQAMGSVNVEDPLWQKANYDSAVKFFASSKLQLSLCMLSLQRRLLKATHKDGRSGKNVTVCLVQPGIMRSTSLRRFVSNGSVLALIFVYSFLLYPLLWLFTKSASRGAQTILHALMTPELEEINWKDEQVKYIVNCTMSKYSRKEFEDVELQDTLYDNTSKQILELEKRMALQRNKQKKAQAKGEGKKRPA</sequence>
<protein>
    <submittedName>
        <fullName evidence="5">LAMI_0H00386g1_1</fullName>
    </submittedName>
</protein>
<dbReference type="EMBL" id="LT598468">
    <property type="protein sequence ID" value="SCV02544.1"/>
    <property type="molecule type" value="Genomic_DNA"/>
</dbReference>
<reference evidence="6" key="1">
    <citation type="submission" date="2016-03" db="EMBL/GenBank/DDBJ databases">
        <authorList>
            <person name="Devillers H."/>
        </authorList>
    </citation>
    <scope>NUCLEOTIDE SEQUENCE [LARGE SCALE GENOMIC DNA]</scope>
</reference>
<dbReference type="PANTHER" id="PTHR24320">
    <property type="entry name" value="RETINOL DEHYDROGENASE"/>
    <property type="match status" value="1"/>
</dbReference>
<keyword evidence="4" id="KW-1133">Transmembrane helix</keyword>
<evidence type="ECO:0000256" key="1">
    <source>
        <dbReference type="ARBA" id="ARBA00006484"/>
    </source>
</evidence>
<dbReference type="InterPro" id="IPR036291">
    <property type="entry name" value="NAD(P)-bd_dom_sf"/>
</dbReference>
<feature type="coiled-coil region" evidence="3">
    <location>
        <begin position="363"/>
        <end position="390"/>
    </location>
</feature>
<evidence type="ECO:0000256" key="4">
    <source>
        <dbReference type="SAM" id="Phobius"/>
    </source>
</evidence>
<dbReference type="GO" id="GO:0016491">
    <property type="term" value="F:oxidoreductase activity"/>
    <property type="evidence" value="ECO:0007669"/>
    <property type="project" value="UniProtKB-KW"/>
</dbReference>
<keyword evidence="4" id="KW-0472">Membrane</keyword>
<dbReference type="AlphaFoldDB" id="A0A1G4KDJ5"/>
<evidence type="ECO:0000256" key="2">
    <source>
        <dbReference type="ARBA" id="ARBA00023002"/>
    </source>
</evidence>
<keyword evidence="3" id="KW-0175">Coiled coil</keyword>
<name>A0A1G4KDJ5_9SACH</name>
<dbReference type="PANTHER" id="PTHR24320:SF285">
    <property type="entry name" value="RETINOL DEHYDROGENASE 14"/>
    <property type="match status" value="1"/>
</dbReference>
<keyword evidence="2" id="KW-0560">Oxidoreductase</keyword>
<proteinExistence type="inferred from homology"/>
<dbReference type="InterPro" id="IPR002347">
    <property type="entry name" value="SDR_fam"/>
</dbReference>